<evidence type="ECO:0000259" key="2">
    <source>
        <dbReference type="SMART" id="SM00128"/>
    </source>
</evidence>
<dbReference type="AlphaFoldDB" id="L8HGG6"/>
<dbReference type="SUPFAM" id="SSF56219">
    <property type="entry name" value="DNase I-like"/>
    <property type="match status" value="1"/>
</dbReference>
<dbReference type="OrthoDB" id="62798at2759"/>
<feature type="compositionally biased region" description="Basic and acidic residues" evidence="1">
    <location>
        <begin position="447"/>
        <end position="472"/>
    </location>
</feature>
<dbReference type="InterPro" id="IPR035892">
    <property type="entry name" value="C2_domain_sf"/>
</dbReference>
<evidence type="ECO:0000313" key="3">
    <source>
        <dbReference type="EMBL" id="ELR23818.1"/>
    </source>
</evidence>
<dbReference type="GO" id="GO:0004527">
    <property type="term" value="F:exonuclease activity"/>
    <property type="evidence" value="ECO:0007669"/>
    <property type="project" value="UniProtKB-KW"/>
</dbReference>
<dbReference type="VEuPathDB" id="AmoebaDB:ACA1_083100"/>
<dbReference type="OMA" id="SAHEREN"/>
<dbReference type="GO" id="GO:0004519">
    <property type="term" value="F:endonuclease activity"/>
    <property type="evidence" value="ECO:0007669"/>
    <property type="project" value="UniProtKB-KW"/>
</dbReference>
<keyword evidence="4" id="KW-1185">Reference proteome</keyword>
<proteinExistence type="predicted"/>
<dbReference type="GO" id="GO:0016791">
    <property type="term" value="F:phosphatase activity"/>
    <property type="evidence" value="ECO:0007669"/>
    <property type="project" value="InterPro"/>
</dbReference>
<dbReference type="STRING" id="1257118.L8HGG6"/>
<organism evidence="3 4">
    <name type="scientific">Acanthamoeba castellanii (strain ATCC 30010 / Neff)</name>
    <dbReference type="NCBI Taxonomy" id="1257118"/>
    <lineage>
        <taxon>Eukaryota</taxon>
        <taxon>Amoebozoa</taxon>
        <taxon>Discosea</taxon>
        <taxon>Longamoebia</taxon>
        <taxon>Centramoebida</taxon>
        <taxon>Acanthamoebidae</taxon>
        <taxon>Acanthamoeba</taxon>
    </lineage>
</organism>
<dbReference type="PANTHER" id="PTHR46051:SF1">
    <property type="entry name" value="INOSITOL POLYPHOSPHATE-RELATED PHOSPHATASE DOMAIN-CONTAINING PROTEIN"/>
    <property type="match status" value="1"/>
</dbReference>
<dbReference type="RefSeq" id="XP_004353346.1">
    <property type="nucleotide sequence ID" value="XM_004353294.1"/>
</dbReference>
<keyword evidence="3" id="KW-0540">Nuclease</keyword>
<dbReference type="EMBL" id="KB007847">
    <property type="protein sequence ID" value="ELR23818.1"/>
    <property type="molecule type" value="Genomic_DNA"/>
</dbReference>
<feature type="region of interest" description="Disordered" evidence="1">
    <location>
        <begin position="1"/>
        <end position="20"/>
    </location>
</feature>
<feature type="non-terminal residue" evidence="3">
    <location>
        <position position="686"/>
    </location>
</feature>
<gene>
    <name evidence="3" type="ORF">ACA1_083100</name>
</gene>
<keyword evidence="3" id="KW-0378">Hydrolase</keyword>
<keyword evidence="3" id="KW-0255">Endonuclease</keyword>
<feature type="region of interest" description="Disordered" evidence="1">
    <location>
        <begin position="444"/>
        <end position="472"/>
    </location>
</feature>
<name>L8HGG6_ACACF</name>
<keyword evidence="3" id="KW-0269">Exonuclease</keyword>
<protein>
    <submittedName>
        <fullName evidence="3">Endonuclease/exonuclease/phosphatase family protein</fullName>
    </submittedName>
</protein>
<evidence type="ECO:0000313" key="4">
    <source>
        <dbReference type="Proteomes" id="UP000011083"/>
    </source>
</evidence>
<dbReference type="GO" id="GO:0050776">
    <property type="term" value="P:regulation of immune response"/>
    <property type="evidence" value="ECO:0007669"/>
    <property type="project" value="TreeGrafter"/>
</dbReference>
<dbReference type="Pfam" id="PF22669">
    <property type="entry name" value="Exo_endo_phos2"/>
    <property type="match status" value="1"/>
</dbReference>
<dbReference type="GO" id="GO:0009966">
    <property type="term" value="P:regulation of signal transduction"/>
    <property type="evidence" value="ECO:0007669"/>
    <property type="project" value="TreeGrafter"/>
</dbReference>
<sequence>ELTSLGPDGALSSSPQSGEFFLPPNHRKGAFLFHAIRKKRKRHSKKVTLIIDLSSSFIQQTIAMYELRKPSGSRKKLHLLWKLKEVPEKFIFHSSAEGERFYQAFWAAKIPRAIEPALEKPARTETIEIFIGNWNLGDAPPPGSLAEWIPRDKHDIYVIAVEECKYAPRHGNASCEVDWFNCVQSHLGPNYIKMAGLSLQSIRLLILVRREHYYKISNIEKEKEATGIANVVGNKGGIGVAFSFYETSLCFVGAHLAAHLEMVPARNKNYHQLMRGLRLGRYPGDLHNQFDHLFFTGDLNYRIAMEREDVLRLIHDRRWDTLYANDQLRDQRAQNKVFCEFNEGAIDFAPTYRYNRGDRTYSEEKLRVPSYTDRVLWKSLAPDRSAQLLSYEAHDGIMTSDHSPISAVFSLDVLLPPLPDENSKRCVIIISRLRATNIGVHRKIKEQKREQKEAKKDRDHKEQRAKEQKRELKELKRELKELKKEHKELTKEKKKDKKDKEKEVNAYVAFSGPFLDGMHKTGVVPRRSDPVWEDKDVPILEPLASTKHYLKRQMLFMAVRGQSVASSDELGQGVLSLWEACRRDGQPVDFEVPLRDKGKAAGTLCGRLIVKWEDRRAERHARLLDVSLNLRQSQQAPGGTTATTKPLDSLLQASAAAAAASASSTIEELVAQGPGVAQPQPQGPQP</sequence>
<feature type="domain" description="Inositol polyphosphate-related phosphatase" evidence="2">
    <location>
        <begin position="125"/>
        <end position="417"/>
    </location>
</feature>
<dbReference type="InterPro" id="IPR000300">
    <property type="entry name" value="IPPc"/>
</dbReference>
<dbReference type="KEGG" id="acan:ACA1_083100"/>
<dbReference type="GeneID" id="14924811"/>
<dbReference type="Gene3D" id="3.60.10.10">
    <property type="entry name" value="Endonuclease/exonuclease/phosphatase"/>
    <property type="match status" value="1"/>
</dbReference>
<dbReference type="SMART" id="SM00128">
    <property type="entry name" value="IPPc"/>
    <property type="match status" value="1"/>
</dbReference>
<evidence type="ECO:0000256" key="1">
    <source>
        <dbReference type="SAM" id="MobiDB-lite"/>
    </source>
</evidence>
<accession>L8HGG6</accession>
<dbReference type="PANTHER" id="PTHR46051">
    <property type="entry name" value="SH2 DOMAIN-CONTAINING PROTEIN"/>
    <property type="match status" value="1"/>
</dbReference>
<reference evidence="3 4" key="1">
    <citation type="journal article" date="2013" name="Genome Biol.">
        <title>Genome of Acanthamoeba castellanii highlights extensive lateral gene transfer and early evolution of tyrosine kinase signaling.</title>
        <authorList>
            <person name="Clarke M."/>
            <person name="Lohan A.J."/>
            <person name="Liu B."/>
            <person name="Lagkouvardos I."/>
            <person name="Roy S."/>
            <person name="Zafar N."/>
            <person name="Bertelli C."/>
            <person name="Schilde C."/>
            <person name="Kianianmomeni A."/>
            <person name="Burglin T.R."/>
            <person name="Frech C."/>
            <person name="Turcotte B."/>
            <person name="Kopec K.O."/>
            <person name="Synnott J.M."/>
            <person name="Choo C."/>
            <person name="Paponov I."/>
            <person name="Finkler A."/>
            <person name="Soon Heng Tan C."/>
            <person name="Hutchins A.P."/>
            <person name="Weinmeier T."/>
            <person name="Rattei T."/>
            <person name="Chu J.S."/>
            <person name="Gimenez G."/>
            <person name="Irimia M."/>
            <person name="Rigden D.J."/>
            <person name="Fitzpatrick D.A."/>
            <person name="Lorenzo-Morales J."/>
            <person name="Bateman A."/>
            <person name="Chiu C.H."/>
            <person name="Tang P."/>
            <person name="Hegemann P."/>
            <person name="Fromm H."/>
            <person name="Raoult D."/>
            <person name="Greub G."/>
            <person name="Miranda-Saavedra D."/>
            <person name="Chen N."/>
            <person name="Nash P."/>
            <person name="Ginger M.L."/>
            <person name="Horn M."/>
            <person name="Schaap P."/>
            <person name="Caler L."/>
            <person name="Loftus B."/>
        </authorList>
    </citation>
    <scope>NUCLEOTIDE SEQUENCE [LARGE SCALE GENOMIC DNA]</scope>
    <source>
        <strain evidence="3 4">Neff</strain>
    </source>
</reference>
<dbReference type="SUPFAM" id="SSF49562">
    <property type="entry name" value="C2 domain (Calcium/lipid-binding domain, CaLB)"/>
    <property type="match status" value="1"/>
</dbReference>
<dbReference type="GO" id="GO:0046856">
    <property type="term" value="P:phosphatidylinositol dephosphorylation"/>
    <property type="evidence" value="ECO:0007669"/>
    <property type="project" value="InterPro"/>
</dbReference>
<dbReference type="Proteomes" id="UP000011083">
    <property type="component" value="Unassembled WGS sequence"/>
</dbReference>
<dbReference type="InterPro" id="IPR036691">
    <property type="entry name" value="Endo/exonu/phosph_ase_sf"/>
</dbReference>